<proteinExistence type="predicted"/>
<evidence type="ECO:0000256" key="1">
    <source>
        <dbReference type="SAM" id="MobiDB-lite"/>
    </source>
</evidence>
<keyword evidence="2" id="KW-0732">Signal</keyword>
<dbReference type="Proteomes" id="UP001418222">
    <property type="component" value="Unassembled WGS sequence"/>
</dbReference>
<reference evidence="3 4" key="1">
    <citation type="journal article" date="2022" name="Nat. Plants">
        <title>Genomes of leafy and leafless Platanthera orchids illuminate the evolution of mycoheterotrophy.</title>
        <authorList>
            <person name="Li M.H."/>
            <person name="Liu K.W."/>
            <person name="Li Z."/>
            <person name="Lu H.C."/>
            <person name="Ye Q.L."/>
            <person name="Zhang D."/>
            <person name="Wang J.Y."/>
            <person name="Li Y.F."/>
            <person name="Zhong Z.M."/>
            <person name="Liu X."/>
            <person name="Yu X."/>
            <person name="Liu D.K."/>
            <person name="Tu X.D."/>
            <person name="Liu B."/>
            <person name="Hao Y."/>
            <person name="Liao X.Y."/>
            <person name="Jiang Y.T."/>
            <person name="Sun W.H."/>
            <person name="Chen J."/>
            <person name="Chen Y.Q."/>
            <person name="Ai Y."/>
            <person name="Zhai J.W."/>
            <person name="Wu S.S."/>
            <person name="Zhou Z."/>
            <person name="Hsiao Y.Y."/>
            <person name="Wu W.L."/>
            <person name="Chen Y.Y."/>
            <person name="Lin Y.F."/>
            <person name="Hsu J.L."/>
            <person name="Li C.Y."/>
            <person name="Wang Z.W."/>
            <person name="Zhao X."/>
            <person name="Zhong W.Y."/>
            <person name="Ma X.K."/>
            <person name="Ma L."/>
            <person name="Huang J."/>
            <person name="Chen G.Z."/>
            <person name="Huang M.Z."/>
            <person name="Huang L."/>
            <person name="Peng D.H."/>
            <person name="Luo Y.B."/>
            <person name="Zou S.Q."/>
            <person name="Chen S.P."/>
            <person name="Lan S."/>
            <person name="Tsai W.C."/>
            <person name="Van de Peer Y."/>
            <person name="Liu Z.J."/>
        </authorList>
    </citation>
    <scope>NUCLEOTIDE SEQUENCE [LARGE SCALE GENOMIC DNA]</scope>
    <source>
        <strain evidence="3">Lor287</strain>
    </source>
</reference>
<protein>
    <submittedName>
        <fullName evidence="3">Uncharacterized protein</fullName>
    </submittedName>
</protein>
<name>A0AAP0BLF9_9ASPA</name>
<evidence type="ECO:0000256" key="2">
    <source>
        <dbReference type="SAM" id="SignalP"/>
    </source>
</evidence>
<keyword evidence="4" id="KW-1185">Reference proteome</keyword>
<sequence length="178" mass="18867">MQSWPHPVTAPFLLFVSSCSVLCSLLFPASTQLKTSSKSTLHACSSAHLQLLHPGTTTSCSSSKLQPDNISPSSTSSAMEPQQLKLHLARSSRPSPAPRHPEDLAMPTAAPPCMELSTQALRHPRGSRPRQRSSSSSSMHPQPPAGLFNVVVTPQDPAAYTSSVSLGGKKFNSTITVA</sequence>
<dbReference type="AlphaFoldDB" id="A0AAP0BLF9"/>
<feature type="compositionally biased region" description="Polar residues" evidence="1">
    <location>
        <begin position="57"/>
        <end position="80"/>
    </location>
</feature>
<evidence type="ECO:0000313" key="3">
    <source>
        <dbReference type="EMBL" id="KAK8943041.1"/>
    </source>
</evidence>
<gene>
    <name evidence="3" type="ORF">KSP39_PZI009346</name>
</gene>
<accession>A0AAP0BLF9</accession>
<feature type="compositionally biased region" description="Basic residues" evidence="1">
    <location>
        <begin position="122"/>
        <end position="131"/>
    </location>
</feature>
<comment type="caution">
    <text evidence="3">The sequence shown here is derived from an EMBL/GenBank/DDBJ whole genome shotgun (WGS) entry which is preliminary data.</text>
</comment>
<feature type="chain" id="PRO_5043044907" evidence="2">
    <location>
        <begin position="24"/>
        <end position="178"/>
    </location>
</feature>
<feature type="region of interest" description="Disordered" evidence="1">
    <location>
        <begin position="57"/>
        <end position="149"/>
    </location>
</feature>
<evidence type="ECO:0000313" key="4">
    <source>
        <dbReference type="Proteomes" id="UP001418222"/>
    </source>
</evidence>
<feature type="signal peptide" evidence="2">
    <location>
        <begin position="1"/>
        <end position="23"/>
    </location>
</feature>
<dbReference type="EMBL" id="JBBWWQ010000007">
    <property type="protein sequence ID" value="KAK8943041.1"/>
    <property type="molecule type" value="Genomic_DNA"/>
</dbReference>
<organism evidence="3 4">
    <name type="scientific">Platanthera zijinensis</name>
    <dbReference type="NCBI Taxonomy" id="2320716"/>
    <lineage>
        <taxon>Eukaryota</taxon>
        <taxon>Viridiplantae</taxon>
        <taxon>Streptophyta</taxon>
        <taxon>Embryophyta</taxon>
        <taxon>Tracheophyta</taxon>
        <taxon>Spermatophyta</taxon>
        <taxon>Magnoliopsida</taxon>
        <taxon>Liliopsida</taxon>
        <taxon>Asparagales</taxon>
        <taxon>Orchidaceae</taxon>
        <taxon>Orchidoideae</taxon>
        <taxon>Orchideae</taxon>
        <taxon>Orchidinae</taxon>
        <taxon>Platanthera</taxon>
    </lineage>
</organism>